<accession>A0A067MHE0</accession>
<gene>
    <name evidence="1" type="ORF">BOTBODRAFT_187353</name>
</gene>
<dbReference type="AlphaFoldDB" id="A0A067MHE0"/>
<dbReference type="EMBL" id="KL198033">
    <property type="protein sequence ID" value="KDQ15198.1"/>
    <property type="molecule type" value="Genomic_DNA"/>
</dbReference>
<proteinExistence type="predicted"/>
<dbReference type="InParanoid" id="A0A067MHE0"/>
<protein>
    <submittedName>
        <fullName evidence="1">Uncharacterized protein</fullName>
    </submittedName>
</protein>
<name>A0A067MHE0_BOTB1</name>
<sequence>MIPSSHTIYIYNSPTIDLKPRHHLNVVRRLAPLRQRDVSGQYFRHPSLRDSFAATMPTPSTQFLNHHTEDSNSACPSSRKGSAVALECSAEGKDVQAEVKRLLLEIWEMARAASDQPESSESLDKRVTELLEVELEGLREEDRVAMGVLNEQKRGLEELQAQNRRKMPAFCLKIYASLSQSRISFVISGSDHRSRLRKCLEFLDDNIRTTPTCFTYALSLRLLSLAFVTDNIPSFTFTTVRMT</sequence>
<keyword evidence="2" id="KW-1185">Reference proteome</keyword>
<organism evidence="1 2">
    <name type="scientific">Botryobasidium botryosum (strain FD-172 SS1)</name>
    <dbReference type="NCBI Taxonomy" id="930990"/>
    <lineage>
        <taxon>Eukaryota</taxon>
        <taxon>Fungi</taxon>
        <taxon>Dikarya</taxon>
        <taxon>Basidiomycota</taxon>
        <taxon>Agaricomycotina</taxon>
        <taxon>Agaricomycetes</taxon>
        <taxon>Cantharellales</taxon>
        <taxon>Botryobasidiaceae</taxon>
        <taxon>Botryobasidium</taxon>
    </lineage>
</organism>
<dbReference type="HOGENOM" id="CLU_1142436_0_0_1"/>
<reference evidence="2" key="1">
    <citation type="journal article" date="2014" name="Proc. Natl. Acad. Sci. U.S.A.">
        <title>Extensive sampling of basidiomycete genomes demonstrates inadequacy of the white-rot/brown-rot paradigm for wood decay fungi.</title>
        <authorList>
            <person name="Riley R."/>
            <person name="Salamov A.A."/>
            <person name="Brown D.W."/>
            <person name="Nagy L.G."/>
            <person name="Floudas D."/>
            <person name="Held B.W."/>
            <person name="Levasseur A."/>
            <person name="Lombard V."/>
            <person name="Morin E."/>
            <person name="Otillar R."/>
            <person name="Lindquist E.A."/>
            <person name="Sun H."/>
            <person name="LaButti K.M."/>
            <person name="Schmutz J."/>
            <person name="Jabbour D."/>
            <person name="Luo H."/>
            <person name="Baker S.E."/>
            <person name="Pisabarro A.G."/>
            <person name="Walton J.D."/>
            <person name="Blanchette R.A."/>
            <person name="Henrissat B."/>
            <person name="Martin F."/>
            <person name="Cullen D."/>
            <person name="Hibbett D.S."/>
            <person name="Grigoriev I.V."/>
        </authorList>
    </citation>
    <scope>NUCLEOTIDE SEQUENCE [LARGE SCALE GENOMIC DNA]</scope>
    <source>
        <strain evidence="2">FD-172 SS1</strain>
    </source>
</reference>
<evidence type="ECO:0000313" key="1">
    <source>
        <dbReference type="EMBL" id="KDQ15198.1"/>
    </source>
</evidence>
<dbReference type="Proteomes" id="UP000027195">
    <property type="component" value="Unassembled WGS sequence"/>
</dbReference>
<evidence type="ECO:0000313" key="2">
    <source>
        <dbReference type="Proteomes" id="UP000027195"/>
    </source>
</evidence>